<dbReference type="AlphaFoldDB" id="A0A246K6Q3"/>
<organism evidence="1 2">
    <name type="scientific">Sphingopyxis witflariensis</name>
    <dbReference type="NCBI Taxonomy" id="173675"/>
    <lineage>
        <taxon>Bacteria</taxon>
        <taxon>Pseudomonadati</taxon>
        <taxon>Pseudomonadota</taxon>
        <taxon>Alphaproteobacteria</taxon>
        <taxon>Sphingomonadales</taxon>
        <taxon>Sphingomonadaceae</taxon>
        <taxon>Sphingopyxis</taxon>
    </lineage>
</organism>
<accession>A0A246K6Q3</accession>
<name>A0A246K6Q3_9SPHN</name>
<evidence type="ECO:0000313" key="1">
    <source>
        <dbReference type="EMBL" id="OWR01488.1"/>
    </source>
</evidence>
<evidence type="ECO:0000313" key="2">
    <source>
        <dbReference type="Proteomes" id="UP000197097"/>
    </source>
</evidence>
<dbReference type="Proteomes" id="UP000197097">
    <property type="component" value="Unassembled WGS sequence"/>
</dbReference>
<reference evidence="1 2" key="1">
    <citation type="journal article" date="2002" name="Int. J. Syst. Evol. Microbiol.">
        <title>Sphingopyxis witflariensis sp. nov., isolated from activated sludge.</title>
        <authorList>
            <person name="Kampfer P."/>
            <person name="Witzenberger R."/>
            <person name="Denner E.B."/>
            <person name="Busse H.J."/>
            <person name="Neef A."/>
        </authorList>
    </citation>
    <scope>NUCLEOTIDE SEQUENCE [LARGE SCALE GENOMIC DNA]</scope>
    <source>
        <strain evidence="1 2">DSM 14551</strain>
    </source>
</reference>
<proteinExistence type="predicted"/>
<sequence>MARKFRNVEYGMTKLTTSADQRDLRTVNRGIMWMELRIARYTQKPPFRRFRNTLCNVVIGNKHGNLAVIGLNFLNIALAS</sequence>
<keyword evidence="2" id="KW-1185">Reference proteome</keyword>
<dbReference type="EMBL" id="NISJ01000001">
    <property type="protein sequence ID" value="OWR01488.1"/>
    <property type="molecule type" value="Genomic_DNA"/>
</dbReference>
<gene>
    <name evidence="1" type="ORF">CDQ91_03635</name>
</gene>
<protein>
    <submittedName>
        <fullName evidence="1">Uncharacterized protein</fullName>
    </submittedName>
</protein>
<comment type="caution">
    <text evidence="1">The sequence shown here is derived from an EMBL/GenBank/DDBJ whole genome shotgun (WGS) entry which is preliminary data.</text>
</comment>